<comment type="caution">
    <text evidence="1">The sequence shown here is derived from an EMBL/GenBank/DDBJ whole genome shotgun (WGS) entry which is preliminary data.</text>
</comment>
<reference evidence="1" key="1">
    <citation type="journal article" date="2014" name="Front. Microbiol.">
        <title>High frequency of phylogenetically diverse reductive dehalogenase-homologous genes in deep subseafloor sedimentary metagenomes.</title>
        <authorList>
            <person name="Kawai M."/>
            <person name="Futagami T."/>
            <person name="Toyoda A."/>
            <person name="Takaki Y."/>
            <person name="Nishi S."/>
            <person name="Hori S."/>
            <person name="Arai W."/>
            <person name="Tsubouchi T."/>
            <person name="Morono Y."/>
            <person name="Uchiyama I."/>
            <person name="Ito T."/>
            <person name="Fujiyama A."/>
            <person name="Inagaki F."/>
            <person name="Takami H."/>
        </authorList>
    </citation>
    <scope>NUCLEOTIDE SEQUENCE</scope>
    <source>
        <strain evidence="1">Expedition CK06-06</strain>
    </source>
</reference>
<gene>
    <name evidence="1" type="ORF">S06H3_16916</name>
</gene>
<sequence>YHLYLFFLSSWCPGEENKFVIDYLEKRFKKRPTDQLTLDYFIPQEKSDYFRQLIKDKPLFVVNTSVFKTPQNLVILSHEPERLFVFNLIENAKYITSWIKSRDMGFYSIDYEFFKGGKDRTRRSFNPDFFIKINLENYIDRLISDNPEINLADLHQLQDKGINNIIRAVEIKSDEDQEEITRAKEKWGKDHFKRLNEKLKSANPIDFSEEFQDDVSTLYTFELLRPMDYDLWFSNLQKGTLGLLVLPIIRMNILLM</sequence>
<proteinExistence type="predicted"/>
<feature type="non-terminal residue" evidence="1">
    <location>
        <position position="1"/>
    </location>
</feature>
<name>X1K9B7_9ZZZZ</name>
<organism evidence="1">
    <name type="scientific">marine sediment metagenome</name>
    <dbReference type="NCBI Taxonomy" id="412755"/>
    <lineage>
        <taxon>unclassified sequences</taxon>
        <taxon>metagenomes</taxon>
        <taxon>ecological metagenomes</taxon>
    </lineage>
</organism>
<accession>X1K9B7</accession>
<dbReference type="EMBL" id="BARV01008411">
    <property type="protein sequence ID" value="GAI03597.1"/>
    <property type="molecule type" value="Genomic_DNA"/>
</dbReference>
<dbReference type="AlphaFoldDB" id="X1K9B7"/>
<evidence type="ECO:0000313" key="1">
    <source>
        <dbReference type="EMBL" id="GAI03597.1"/>
    </source>
</evidence>
<protein>
    <submittedName>
        <fullName evidence="1">Uncharacterized protein</fullName>
    </submittedName>
</protein>